<evidence type="ECO:0000256" key="1">
    <source>
        <dbReference type="SAM" id="SignalP"/>
    </source>
</evidence>
<dbReference type="PANTHER" id="PTHR43649">
    <property type="entry name" value="ARABINOSE-BINDING PROTEIN-RELATED"/>
    <property type="match status" value="1"/>
</dbReference>
<proteinExistence type="predicted"/>
<dbReference type="OrthoDB" id="383574at2"/>
<dbReference type="STRING" id="48256.CLHUN_12040"/>
<comment type="caution">
    <text evidence="2">The sequence shown here is derived from an EMBL/GenBank/DDBJ whole genome shotgun (WGS) entry which is preliminary data.</text>
</comment>
<protein>
    <submittedName>
        <fullName evidence="2">Bacterial extracellular solute-binding protein</fullName>
    </submittedName>
</protein>
<dbReference type="Gene3D" id="3.40.190.10">
    <property type="entry name" value="Periplasmic binding protein-like II"/>
    <property type="match status" value="1"/>
</dbReference>
<dbReference type="Proteomes" id="UP000191554">
    <property type="component" value="Unassembled WGS sequence"/>
</dbReference>
<name>A0A1V4SM56_RUMHU</name>
<dbReference type="SUPFAM" id="SSF53850">
    <property type="entry name" value="Periplasmic binding protein-like II"/>
    <property type="match status" value="1"/>
</dbReference>
<dbReference type="Gene3D" id="2.60.120.260">
    <property type="entry name" value="Galactose-binding domain-like"/>
    <property type="match status" value="2"/>
</dbReference>
<dbReference type="InterPro" id="IPR006059">
    <property type="entry name" value="SBP"/>
</dbReference>
<keyword evidence="3" id="KW-1185">Reference proteome</keyword>
<organism evidence="2 3">
    <name type="scientific">Ruminiclostridium hungatei</name>
    <name type="common">Clostridium hungatei</name>
    <dbReference type="NCBI Taxonomy" id="48256"/>
    <lineage>
        <taxon>Bacteria</taxon>
        <taxon>Bacillati</taxon>
        <taxon>Bacillota</taxon>
        <taxon>Clostridia</taxon>
        <taxon>Eubacteriales</taxon>
        <taxon>Oscillospiraceae</taxon>
        <taxon>Ruminiclostridium</taxon>
    </lineage>
</organism>
<dbReference type="AlphaFoldDB" id="A0A1V4SM56"/>
<accession>A0A1V4SM56</accession>
<gene>
    <name evidence="2" type="ORF">CLHUN_12040</name>
</gene>
<dbReference type="Pfam" id="PF01547">
    <property type="entry name" value="SBP_bac_1"/>
    <property type="match status" value="1"/>
</dbReference>
<evidence type="ECO:0000313" key="3">
    <source>
        <dbReference type="Proteomes" id="UP000191554"/>
    </source>
</evidence>
<feature type="chain" id="PRO_5038580168" evidence="1">
    <location>
        <begin position="22"/>
        <end position="973"/>
    </location>
</feature>
<keyword evidence="1" id="KW-0732">Signal</keyword>
<dbReference type="EMBL" id="MZGX01000006">
    <property type="protein sequence ID" value="OPX44972.1"/>
    <property type="molecule type" value="Genomic_DNA"/>
</dbReference>
<dbReference type="InterPro" id="IPR050490">
    <property type="entry name" value="Bact_solute-bd_prot1"/>
</dbReference>
<evidence type="ECO:0000313" key="2">
    <source>
        <dbReference type="EMBL" id="OPX44972.1"/>
    </source>
</evidence>
<feature type="signal peptide" evidence="1">
    <location>
        <begin position="1"/>
        <end position="21"/>
    </location>
</feature>
<sequence length="973" mass="111154">MIGVFAGMGCFLLLNGAAILASETKEVQAENPPDNMRIKSNDVEPYYLNVLETWQQQNIKYSAASIRINAADKVKSSDDSNIAAGSYNGKNNVLLWKGNGNGWVEFQFTAPEDGLYEISTSYCPITGTGFRSAIIWDVTIDGSRQFRESSSITLCRLWKDARPIKKDDEGDDIRPQSLEISSWNTTPFRDSGGAYSEPLKWYITKGTHTLRLAGSEPVALETVNIAPPERLSTYKEAAASYPETEPVKAEALTIQAEDFQSKNSSAIQMVSDTDIRSVPVSKGNITFNTLGGQKWRYQNQEVTWEFDIPQTGKYKIAMRTLQNIVSEKASYRTIKIDGKVPFQEFLEYRFPYSSDWEGTVLKDPEGQAYELYLEKGRHTLSMAVTHAPFKTIIVGIEDLLSSLNRIDQDLRALTGGREDKNRTWNIKEELPDLTDQLKLAENSMLELSKQIIKANGRPDSISQSFKVRAVDIEELLEKVNDIPYHRDQISIMADEISQYITILEQQQLQLDEIHIVPAEQDFSKMKASFLEKVRGTILNFFYSFQSKDSLRNMDDKVLNVWVFRGKDYVDEIQELANEQFTPQTGTKVKVNLLPNTQLLVLSNAAGVQPDIALGLTQDLPIDYAIRNSTYDLSKFDDFQDIYKKYSPGSWLPFYYNKGYYAVPETQSFQVLYYRKDILGGLGLSIPQTWEEVYDLLPVLQQNYMNFYVNPKAYIPYFYQNNAAFYDESGLKTALDTPEAFKAFKQWTDLFNIHALELEVPSFYQHFRDGTMPIGISDYNMYIRLAATAPELHGRWGIALIPGTKQEDGTITRWAGGGQTAGIIFKSSHKKEQAWDFMKWWISADVQEQYGSNIEAFNGIAFRWNTANIEAFVKLPWAKEDADVILEQWRWYRDLPNLPGGYRLDIEINNAWNRTVVDRINYRSSLEAAVIDINRELRRKQQEFGFIDKDGKPLKTLKLPTVLKPWEGVDDYVK</sequence>
<dbReference type="RefSeq" id="WP_080063751.1">
    <property type="nucleotide sequence ID" value="NZ_MZGX01000006.1"/>
</dbReference>
<dbReference type="PANTHER" id="PTHR43649:SF27">
    <property type="entry name" value="EXTRACELLULAR SOLUTE-BINDING PROTEIN FAMILY 1"/>
    <property type="match status" value="1"/>
</dbReference>
<reference evidence="2 3" key="1">
    <citation type="submission" date="2017-03" db="EMBL/GenBank/DDBJ databases">
        <title>Genome sequence of Clostridium hungatei DSM 14427.</title>
        <authorList>
            <person name="Poehlein A."/>
            <person name="Daniel R."/>
        </authorList>
    </citation>
    <scope>NUCLEOTIDE SEQUENCE [LARGE SCALE GENOMIC DNA]</scope>
    <source>
        <strain evidence="2 3">DSM 14427</strain>
    </source>
</reference>